<feature type="chain" id="PRO_5035186389" evidence="3">
    <location>
        <begin position="28"/>
        <end position="257"/>
    </location>
</feature>
<sequence length="257" mass="27301">MFTQKIKTASVAVAIGMACFLPAIAQAQQIEIPLPPLPSPSPTAQDSSGSLRRGSGNSNVETGVSVSFFLNPSVPDTNLDLNAGEFLGAIQNFEDSGNPDPQINLSPLSFPFGDLRTSRLTTDPNTGNFPGLSFGYDLITGNTPSSAFNNDGIRYDVTFPNATETLTLFIPSNNSEALIDSLSGFTDLLRSTDNTIQGVVRRPDGREERSIVQNQAGRQGFIFATVPEPTATAGLLGIGALGAVTLLKRNQRLRKLV</sequence>
<feature type="transmembrane region" description="Helical" evidence="2">
    <location>
        <begin position="230"/>
        <end position="247"/>
    </location>
</feature>
<keyword evidence="5" id="KW-1185">Reference proteome</keyword>
<evidence type="ECO:0000256" key="1">
    <source>
        <dbReference type="SAM" id="MobiDB-lite"/>
    </source>
</evidence>
<comment type="caution">
    <text evidence="4">The sequence shown here is derived from an EMBL/GenBank/DDBJ whole genome shotgun (WGS) entry which is preliminary data.</text>
</comment>
<gene>
    <name evidence="4" type="ORF">ICL16_11435</name>
</gene>
<dbReference type="NCBIfam" id="TIGR02595">
    <property type="entry name" value="PEP_CTERM"/>
    <property type="match status" value="1"/>
</dbReference>
<accession>A0A8J6XJJ3</accession>
<feature type="region of interest" description="Disordered" evidence="1">
    <location>
        <begin position="34"/>
        <end position="58"/>
    </location>
</feature>
<dbReference type="EMBL" id="JACXAE010000043">
    <property type="protein sequence ID" value="MBD2772669.1"/>
    <property type="molecule type" value="Genomic_DNA"/>
</dbReference>
<proteinExistence type="predicted"/>
<dbReference type="Proteomes" id="UP000629098">
    <property type="component" value="Unassembled WGS sequence"/>
</dbReference>
<reference evidence="4" key="1">
    <citation type="submission" date="2020-09" db="EMBL/GenBank/DDBJ databases">
        <title>Iningainema tapete sp. nov. (Scytonemataceae, Cyanobacteria) from greenhouses in central Florida (USA) produces two types of nodularin with biosynthetic potential for microcystin-LR and anabaenopeptins.</title>
        <authorList>
            <person name="Berthold D.E."/>
            <person name="Lefler F.W."/>
            <person name="Huang I.-S."/>
            <person name="Abdulla H."/>
            <person name="Zimba P.V."/>
            <person name="Laughinghouse H.D. IV."/>
        </authorList>
    </citation>
    <scope>NUCLEOTIDE SEQUENCE</scope>
    <source>
        <strain evidence="4">BLCCT55</strain>
    </source>
</reference>
<dbReference type="InterPro" id="IPR013424">
    <property type="entry name" value="Ice-binding_C"/>
</dbReference>
<keyword evidence="2" id="KW-1133">Transmembrane helix</keyword>
<keyword evidence="3" id="KW-0732">Signal</keyword>
<evidence type="ECO:0000313" key="4">
    <source>
        <dbReference type="EMBL" id="MBD2772669.1"/>
    </source>
</evidence>
<evidence type="ECO:0000313" key="5">
    <source>
        <dbReference type="Proteomes" id="UP000629098"/>
    </source>
</evidence>
<name>A0A8J6XJJ3_9CYAN</name>
<keyword evidence="2" id="KW-0812">Transmembrane</keyword>
<keyword evidence="2" id="KW-0472">Membrane</keyword>
<dbReference type="RefSeq" id="WP_190827517.1">
    <property type="nucleotide sequence ID" value="NZ_CAWPPI010000043.1"/>
</dbReference>
<feature type="signal peptide" evidence="3">
    <location>
        <begin position="1"/>
        <end position="27"/>
    </location>
</feature>
<dbReference type="AlphaFoldDB" id="A0A8J6XJJ3"/>
<evidence type="ECO:0000256" key="2">
    <source>
        <dbReference type="SAM" id="Phobius"/>
    </source>
</evidence>
<dbReference type="PROSITE" id="PS51257">
    <property type="entry name" value="PROKAR_LIPOPROTEIN"/>
    <property type="match status" value="1"/>
</dbReference>
<evidence type="ECO:0000256" key="3">
    <source>
        <dbReference type="SAM" id="SignalP"/>
    </source>
</evidence>
<feature type="compositionally biased region" description="Low complexity" evidence="1">
    <location>
        <begin position="47"/>
        <end position="58"/>
    </location>
</feature>
<protein>
    <submittedName>
        <fullName evidence="4">PEP-CTERM sorting domain-containing protein</fullName>
    </submittedName>
</protein>
<organism evidence="4 5">
    <name type="scientific">Iningainema tapete BLCC-T55</name>
    <dbReference type="NCBI Taxonomy" id="2748662"/>
    <lineage>
        <taxon>Bacteria</taxon>
        <taxon>Bacillati</taxon>
        <taxon>Cyanobacteriota</taxon>
        <taxon>Cyanophyceae</taxon>
        <taxon>Nostocales</taxon>
        <taxon>Scytonemataceae</taxon>
        <taxon>Iningainema tapete</taxon>
    </lineage>
</organism>